<dbReference type="InParanoid" id="A0A2H3CVM0"/>
<protein>
    <submittedName>
        <fullName evidence="2">Uncharacterized protein</fullName>
    </submittedName>
</protein>
<gene>
    <name evidence="2" type="ORF">ARMGADRAFT_1034973</name>
</gene>
<keyword evidence="3" id="KW-1185">Reference proteome</keyword>
<feature type="compositionally biased region" description="Gly residues" evidence="1">
    <location>
        <begin position="35"/>
        <end position="45"/>
    </location>
</feature>
<evidence type="ECO:0000313" key="2">
    <source>
        <dbReference type="EMBL" id="PBK87075.1"/>
    </source>
</evidence>
<evidence type="ECO:0000313" key="3">
    <source>
        <dbReference type="Proteomes" id="UP000217790"/>
    </source>
</evidence>
<dbReference type="AlphaFoldDB" id="A0A2H3CVM0"/>
<sequence length="126" mass="13697">MNSEAHHIAPTDSALVEGINSIRESTLPDTTMPGGESGSYAGGGSEVMSSHTQEEESLESQLEEINVPGDHSLSFIGGLYRFWFHEWLEESGYILRHENSLPAESLMVHAGSQCRADIQPDHACGL</sequence>
<reference evidence="3" key="1">
    <citation type="journal article" date="2017" name="Nat. Ecol. Evol.">
        <title>Genome expansion and lineage-specific genetic innovations in the forest pathogenic fungi Armillaria.</title>
        <authorList>
            <person name="Sipos G."/>
            <person name="Prasanna A.N."/>
            <person name="Walter M.C."/>
            <person name="O'Connor E."/>
            <person name="Balint B."/>
            <person name="Krizsan K."/>
            <person name="Kiss B."/>
            <person name="Hess J."/>
            <person name="Varga T."/>
            <person name="Slot J."/>
            <person name="Riley R."/>
            <person name="Boka B."/>
            <person name="Rigling D."/>
            <person name="Barry K."/>
            <person name="Lee J."/>
            <person name="Mihaltcheva S."/>
            <person name="LaButti K."/>
            <person name="Lipzen A."/>
            <person name="Waldron R."/>
            <person name="Moloney N.M."/>
            <person name="Sperisen C."/>
            <person name="Kredics L."/>
            <person name="Vagvoelgyi C."/>
            <person name="Patrignani A."/>
            <person name="Fitzpatrick D."/>
            <person name="Nagy I."/>
            <person name="Doyle S."/>
            <person name="Anderson J.B."/>
            <person name="Grigoriev I.V."/>
            <person name="Gueldener U."/>
            <person name="Muensterkoetter M."/>
            <person name="Nagy L.G."/>
        </authorList>
    </citation>
    <scope>NUCLEOTIDE SEQUENCE [LARGE SCALE GENOMIC DNA]</scope>
    <source>
        <strain evidence="3">Ar21-2</strain>
    </source>
</reference>
<organism evidence="2 3">
    <name type="scientific">Armillaria gallica</name>
    <name type="common">Bulbous honey fungus</name>
    <name type="synonym">Armillaria bulbosa</name>
    <dbReference type="NCBI Taxonomy" id="47427"/>
    <lineage>
        <taxon>Eukaryota</taxon>
        <taxon>Fungi</taxon>
        <taxon>Dikarya</taxon>
        <taxon>Basidiomycota</taxon>
        <taxon>Agaricomycotina</taxon>
        <taxon>Agaricomycetes</taxon>
        <taxon>Agaricomycetidae</taxon>
        <taxon>Agaricales</taxon>
        <taxon>Marasmiineae</taxon>
        <taxon>Physalacriaceae</taxon>
        <taxon>Armillaria</taxon>
    </lineage>
</organism>
<evidence type="ECO:0000256" key="1">
    <source>
        <dbReference type="SAM" id="MobiDB-lite"/>
    </source>
</evidence>
<dbReference type="Proteomes" id="UP000217790">
    <property type="component" value="Unassembled WGS sequence"/>
</dbReference>
<accession>A0A2H3CVM0</accession>
<feature type="region of interest" description="Disordered" evidence="1">
    <location>
        <begin position="1"/>
        <end position="62"/>
    </location>
</feature>
<proteinExistence type="predicted"/>
<dbReference type="EMBL" id="KZ293680">
    <property type="protein sequence ID" value="PBK87075.1"/>
    <property type="molecule type" value="Genomic_DNA"/>
</dbReference>
<name>A0A2H3CVM0_ARMGA</name>